<evidence type="ECO:0000259" key="3">
    <source>
        <dbReference type="PROSITE" id="PS51186"/>
    </source>
</evidence>
<evidence type="ECO:0000256" key="1">
    <source>
        <dbReference type="ARBA" id="ARBA00022679"/>
    </source>
</evidence>
<dbReference type="Proteomes" id="UP000310016">
    <property type="component" value="Unassembled WGS sequence"/>
</dbReference>
<evidence type="ECO:0000256" key="2">
    <source>
        <dbReference type="ARBA" id="ARBA00023315"/>
    </source>
</evidence>
<evidence type="ECO:0000313" key="4">
    <source>
        <dbReference type="EMBL" id="TJZ67759.1"/>
    </source>
</evidence>
<keyword evidence="1 4" id="KW-0808">Transferase</keyword>
<dbReference type="Pfam" id="PF00583">
    <property type="entry name" value="Acetyltransf_1"/>
    <property type="match status" value="1"/>
</dbReference>
<dbReference type="SUPFAM" id="SSF55729">
    <property type="entry name" value="Acyl-CoA N-acyltransferases (Nat)"/>
    <property type="match status" value="1"/>
</dbReference>
<evidence type="ECO:0000313" key="5">
    <source>
        <dbReference type="Proteomes" id="UP000310016"/>
    </source>
</evidence>
<gene>
    <name evidence="4" type="ORF">FAZ21_16105</name>
</gene>
<reference evidence="4 5" key="1">
    <citation type="submission" date="2019-04" db="EMBL/GenBank/DDBJ databases">
        <title>Chitiniphilus eburnea sp. nov., a novel chitinolytic bacterium isolated from aquaculture sludge.</title>
        <authorList>
            <person name="Sheng M."/>
        </authorList>
    </citation>
    <scope>NUCLEOTIDE SEQUENCE [LARGE SCALE GENOMIC DNA]</scope>
    <source>
        <strain evidence="4 5">HX-2-15</strain>
    </source>
</reference>
<dbReference type="CDD" id="cd04301">
    <property type="entry name" value="NAT_SF"/>
    <property type="match status" value="1"/>
</dbReference>
<dbReference type="RefSeq" id="WP_136774470.1">
    <property type="nucleotide sequence ID" value="NZ_CP156074.1"/>
</dbReference>
<dbReference type="Gene3D" id="3.40.630.30">
    <property type="match status" value="1"/>
</dbReference>
<name>A0A4U0PIN9_9NEIS</name>
<dbReference type="EMBL" id="SUMF01000026">
    <property type="protein sequence ID" value="TJZ67759.1"/>
    <property type="molecule type" value="Genomic_DNA"/>
</dbReference>
<dbReference type="PROSITE" id="PS51186">
    <property type="entry name" value="GNAT"/>
    <property type="match status" value="1"/>
</dbReference>
<dbReference type="OrthoDB" id="359414at2"/>
<dbReference type="AlphaFoldDB" id="A0A4U0PIN9"/>
<dbReference type="InterPro" id="IPR016181">
    <property type="entry name" value="Acyl_CoA_acyltransferase"/>
</dbReference>
<comment type="caution">
    <text evidence="4">The sequence shown here is derived from an EMBL/GenBank/DDBJ whole genome shotgun (WGS) entry which is preliminary data.</text>
</comment>
<accession>A0A4U0PIN9</accession>
<keyword evidence="2" id="KW-0012">Acyltransferase</keyword>
<keyword evidence="5" id="KW-1185">Reference proteome</keyword>
<feature type="domain" description="N-acetyltransferase" evidence="3">
    <location>
        <begin position="1"/>
        <end position="162"/>
    </location>
</feature>
<dbReference type="InterPro" id="IPR000182">
    <property type="entry name" value="GNAT_dom"/>
</dbReference>
<dbReference type="GO" id="GO:0016747">
    <property type="term" value="F:acyltransferase activity, transferring groups other than amino-acyl groups"/>
    <property type="evidence" value="ECO:0007669"/>
    <property type="project" value="InterPro"/>
</dbReference>
<organism evidence="4 5">
    <name type="scientific">Chitiniphilus eburneus</name>
    <dbReference type="NCBI Taxonomy" id="2571148"/>
    <lineage>
        <taxon>Bacteria</taxon>
        <taxon>Pseudomonadati</taxon>
        <taxon>Pseudomonadota</taxon>
        <taxon>Betaproteobacteria</taxon>
        <taxon>Neisseriales</taxon>
        <taxon>Chitinibacteraceae</taxon>
        <taxon>Chitiniphilus</taxon>
    </lineage>
</organism>
<protein>
    <submittedName>
        <fullName evidence="4">GNAT family N-acetyltransferase</fullName>
    </submittedName>
</protein>
<dbReference type="PANTHER" id="PTHR43072:SF51">
    <property type="entry name" value="ABC SUPERFAMILY TRANSPORT PROTEIN"/>
    <property type="match status" value="1"/>
</dbReference>
<sequence length="164" mass="18081">MQLRLLQESDLDTVLAIQAQCYPHAWLESRAVFARKLALSPRSNWVAEDADGVLGYLFTHPWHGAHLPQLDTRLPALPSNADQHFLHDLAVHPRARGRGVAARLVLHALAWGMAEGLREARLIAVLGAERFWSGFGFAPLEQPQGQLAAYGEQARAMGRVLAPP</sequence>
<proteinExistence type="predicted"/>
<dbReference type="PANTHER" id="PTHR43072">
    <property type="entry name" value="N-ACETYLTRANSFERASE"/>
    <property type="match status" value="1"/>
</dbReference>